<name>A0A9W6ISD7_9HYPH</name>
<dbReference type="PIRSF" id="PIRSF004681">
    <property type="entry name" value="UCP004681"/>
    <property type="match status" value="1"/>
</dbReference>
<evidence type="ECO:0000313" key="5">
    <source>
        <dbReference type="Proteomes" id="UP001143400"/>
    </source>
</evidence>
<dbReference type="PANTHER" id="PTHR30615">
    <property type="entry name" value="UNCHARACTERIZED PROTEIN YJBQ-RELATED"/>
    <property type="match status" value="1"/>
</dbReference>
<comment type="caution">
    <text evidence="2">The sequence shown here is derived from an EMBL/GenBank/DDBJ whole genome shotgun (WGS) entry which is preliminary data.</text>
</comment>
<evidence type="ECO:0000313" key="3">
    <source>
        <dbReference type="EMBL" id="MBM7851302.1"/>
    </source>
</evidence>
<gene>
    <name evidence="2" type="ORF">GCM10008170_03790</name>
    <name evidence="3" type="ORF">JOD31_001527</name>
</gene>
<evidence type="ECO:0000313" key="2">
    <source>
        <dbReference type="EMBL" id="GLK54360.1"/>
    </source>
</evidence>
<dbReference type="AlphaFoldDB" id="A0A9W6ISD7"/>
<evidence type="ECO:0000256" key="1">
    <source>
        <dbReference type="ARBA" id="ARBA00005534"/>
    </source>
</evidence>
<dbReference type="PROSITE" id="PS01314">
    <property type="entry name" value="UPF0047"/>
    <property type="match status" value="1"/>
</dbReference>
<keyword evidence="4" id="KW-1185">Reference proteome</keyword>
<dbReference type="EMBL" id="JAFBCY010000002">
    <property type="protein sequence ID" value="MBM7851302.1"/>
    <property type="molecule type" value="Genomic_DNA"/>
</dbReference>
<dbReference type="RefSeq" id="WP_204949694.1">
    <property type="nucleotide sequence ID" value="NZ_BSFF01000001.1"/>
</dbReference>
<dbReference type="NCBIfam" id="TIGR00149">
    <property type="entry name" value="TIGR00149_YjbQ"/>
    <property type="match status" value="1"/>
</dbReference>
<comment type="similarity">
    <text evidence="1">Belongs to the UPF0047 family.</text>
</comment>
<dbReference type="Pfam" id="PF01894">
    <property type="entry name" value="YjbQ"/>
    <property type="match status" value="1"/>
</dbReference>
<dbReference type="Gene3D" id="2.60.120.460">
    <property type="entry name" value="YjbQ-like"/>
    <property type="match status" value="1"/>
</dbReference>
<reference evidence="2" key="1">
    <citation type="journal article" date="2014" name="Int. J. Syst. Evol. Microbiol.">
        <title>Complete genome sequence of Corynebacterium casei LMG S-19264T (=DSM 44701T), isolated from a smear-ripened cheese.</title>
        <authorList>
            <consortium name="US DOE Joint Genome Institute (JGI-PGF)"/>
            <person name="Walter F."/>
            <person name="Albersmeier A."/>
            <person name="Kalinowski J."/>
            <person name="Ruckert C."/>
        </authorList>
    </citation>
    <scope>NUCLEOTIDE SEQUENCE</scope>
    <source>
        <strain evidence="2">VKM B-1606</strain>
    </source>
</reference>
<protein>
    <submittedName>
        <fullName evidence="3">Secondary thiamine-phosphate synthase enzyme</fullName>
    </submittedName>
</protein>
<reference evidence="3 4" key="2">
    <citation type="submission" date="2021-01" db="EMBL/GenBank/DDBJ databases">
        <title>Genomic Encyclopedia of Type Strains, Phase IV (KMG-IV): sequencing the most valuable type-strain genomes for metagenomic binning, comparative biology and taxonomic classification.</title>
        <authorList>
            <person name="Goeker M."/>
        </authorList>
    </citation>
    <scope>NUCLEOTIDE SEQUENCE [LARGE SCALE GENOMIC DNA]</scope>
    <source>
        <strain evidence="3 4">DSM 6130</strain>
    </source>
</reference>
<accession>A0A9W6ISD7</accession>
<evidence type="ECO:0000313" key="4">
    <source>
        <dbReference type="Proteomes" id="UP000758856"/>
    </source>
</evidence>
<reference evidence="2" key="3">
    <citation type="submission" date="2023-01" db="EMBL/GenBank/DDBJ databases">
        <authorList>
            <person name="Sun Q."/>
            <person name="Evtushenko L."/>
        </authorList>
    </citation>
    <scope>NUCLEOTIDE SEQUENCE</scope>
    <source>
        <strain evidence="2">VKM B-1606</strain>
    </source>
</reference>
<dbReference type="Proteomes" id="UP001143400">
    <property type="component" value="Unassembled WGS sequence"/>
</dbReference>
<dbReference type="EMBL" id="BSFF01000001">
    <property type="protein sequence ID" value="GLK54360.1"/>
    <property type="molecule type" value="Genomic_DNA"/>
</dbReference>
<dbReference type="SUPFAM" id="SSF111038">
    <property type="entry name" value="YjbQ-like"/>
    <property type="match status" value="1"/>
</dbReference>
<dbReference type="Proteomes" id="UP000758856">
    <property type="component" value="Unassembled WGS sequence"/>
</dbReference>
<proteinExistence type="inferred from homology"/>
<dbReference type="PANTHER" id="PTHR30615:SF8">
    <property type="entry name" value="UPF0047 PROTEIN C4A8.02C"/>
    <property type="match status" value="1"/>
</dbReference>
<dbReference type="InterPro" id="IPR035917">
    <property type="entry name" value="YjbQ-like_sf"/>
</dbReference>
<organism evidence="2 5">
    <name type="scientific">Methylopila capsulata</name>
    <dbReference type="NCBI Taxonomy" id="61654"/>
    <lineage>
        <taxon>Bacteria</taxon>
        <taxon>Pseudomonadati</taxon>
        <taxon>Pseudomonadota</taxon>
        <taxon>Alphaproteobacteria</taxon>
        <taxon>Hyphomicrobiales</taxon>
        <taxon>Methylopilaceae</taxon>
        <taxon>Methylopila</taxon>
    </lineage>
</organism>
<sequence>MSQESTVAGVSSGAAPHQSIARITVRTRGPGLVDVTARVADALREGRAGDGLLTLFVRHTSASLTIQENASPEVRDDLVDALDRLAPRDAGWRHDLEGPDDMPAHVKTMLTGVSLSIPVIAGAPTLGTWQGIYLVEHRDRPHEREIVTHFIGAAI</sequence>
<dbReference type="InterPro" id="IPR001602">
    <property type="entry name" value="UPF0047_YjbQ-like"/>
</dbReference>